<dbReference type="GO" id="GO:0005886">
    <property type="term" value="C:plasma membrane"/>
    <property type="evidence" value="ECO:0007669"/>
    <property type="project" value="UniProtKB-SubCell"/>
</dbReference>
<dbReference type="Pfam" id="PF00367">
    <property type="entry name" value="PTS_EIIB"/>
    <property type="match status" value="1"/>
</dbReference>
<dbReference type="InterPro" id="IPR003352">
    <property type="entry name" value="PTS_EIIC"/>
</dbReference>
<evidence type="ECO:0000313" key="15">
    <source>
        <dbReference type="EMBL" id="KEZ53820.1"/>
    </source>
</evidence>
<proteinExistence type="predicted"/>
<dbReference type="RefSeq" id="WP_029281904.1">
    <property type="nucleotide sequence ID" value="NZ_CANLZQ010000002.1"/>
</dbReference>
<keyword evidence="5" id="KW-0808">Transferase</keyword>
<dbReference type="PANTHER" id="PTHR30175:SF3">
    <property type="entry name" value="PTS SYSTEM N-ACETYLMURAMIC ACID-SPECIFIC EIIBC COMPONENT"/>
    <property type="match status" value="1"/>
</dbReference>
<evidence type="ECO:0000256" key="9">
    <source>
        <dbReference type="ARBA" id="ARBA00022989"/>
    </source>
</evidence>
<evidence type="ECO:0000259" key="13">
    <source>
        <dbReference type="PROSITE" id="PS51098"/>
    </source>
</evidence>
<evidence type="ECO:0000313" key="16">
    <source>
        <dbReference type="Proteomes" id="UP000028549"/>
    </source>
</evidence>
<feature type="transmembrane region" description="Helical" evidence="12">
    <location>
        <begin position="424"/>
        <end position="446"/>
    </location>
</feature>
<dbReference type="GO" id="GO:0008982">
    <property type="term" value="F:protein-N(PI)-phosphohistidine-sugar phosphotransferase activity"/>
    <property type="evidence" value="ECO:0007669"/>
    <property type="project" value="InterPro"/>
</dbReference>
<keyword evidence="4 15" id="KW-0762">Sugar transport</keyword>
<evidence type="ECO:0000256" key="5">
    <source>
        <dbReference type="ARBA" id="ARBA00022679"/>
    </source>
</evidence>
<feature type="transmembrane region" description="Helical" evidence="12">
    <location>
        <begin position="115"/>
        <end position="136"/>
    </location>
</feature>
<feature type="active site" description="Phosphocysteine intermediate; for EIIB activity" evidence="11">
    <location>
        <position position="31"/>
    </location>
</feature>
<dbReference type="Proteomes" id="UP000028549">
    <property type="component" value="Unassembled WGS sequence"/>
</dbReference>
<keyword evidence="9 12" id="KW-1133">Transmembrane helix</keyword>
<dbReference type="InterPro" id="IPR018113">
    <property type="entry name" value="PTrfase_EIIB_Cys"/>
</dbReference>
<dbReference type="SUPFAM" id="SSF55604">
    <property type="entry name" value="Glucose permease domain IIB"/>
    <property type="match status" value="1"/>
</dbReference>
<comment type="subcellular location">
    <subcellularLocation>
        <location evidence="1">Cell membrane</location>
        <topology evidence="1">Multi-pass membrane protein</topology>
    </subcellularLocation>
</comment>
<keyword evidence="16" id="KW-1185">Reference proteome</keyword>
<dbReference type="GO" id="GO:0016301">
    <property type="term" value="F:kinase activity"/>
    <property type="evidence" value="ECO:0007669"/>
    <property type="project" value="UniProtKB-KW"/>
</dbReference>
<dbReference type="InterPro" id="IPR013013">
    <property type="entry name" value="PTS_EIIC_1"/>
</dbReference>
<organism evidence="15 16">
    <name type="scientific">Metabacillus indicus</name>
    <name type="common">Bacillus indicus</name>
    <dbReference type="NCBI Taxonomy" id="246786"/>
    <lineage>
        <taxon>Bacteria</taxon>
        <taxon>Bacillati</taxon>
        <taxon>Bacillota</taxon>
        <taxon>Bacilli</taxon>
        <taxon>Bacillales</taxon>
        <taxon>Bacillaceae</taxon>
        <taxon>Metabacillus</taxon>
    </lineage>
</organism>
<dbReference type="Pfam" id="PF02378">
    <property type="entry name" value="PTS_EIIC"/>
    <property type="match status" value="1"/>
</dbReference>
<dbReference type="PROSITE" id="PS51103">
    <property type="entry name" value="PTS_EIIC_TYPE_1"/>
    <property type="match status" value="1"/>
</dbReference>
<dbReference type="FunFam" id="3.30.1360.60:FF:000001">
    <property type="entry name" value="PTS system glucose-specific IIBC component PtsG"/>
    <property type="match status" value="1"/>
</dbReference>
<dbReference type="Gene3D" id="3.30.1360.60">
    <property type="entry name" value="Glucose permease domain IIB"/>
    <property type="match status" value="1"/>
</dbReference>
<feature type="transmembrane region" description="Helical" evidence="12">
    <location>
        <begin position="214"/>
        <end position="231"/>
    </location>
</feature>
<feature type="transmembrane region" description="Helical" evidence="12">
    <location>
        <begin position="187"/>
        <end position="208"/>
    </location>
</feature>
<dbReference type="EMBL" id="JNVC02000001">
    <property type="protein sequence ID" value="KEZ53820.1"/>
    <property type="molecule type" value="Genomic_DNA"/>
</dbReference>
<accession>A0A084H2K8</accession>
<evidence type="ECO:0000256" key="2">
    <source>
        <dbReference type="ARBA" id="ARBA00022448"/>
    </source>
</evidence>
<sequence length="456" mass="47493">MAKGNNRNLLIAEQLLEHLGGAENVSASTHCMTRLRVSPYDKSKVNMDAIKKTDGVLGVVEEETIQIILGPGAVNKVSAEFEKLLASADGFDLKDAASKNKSEIDKKNAKPFKLFLRRIASIFIPLIPALVASGLITGITKAVVQAEWLAADSQLAIILTVIGSGLFAYLGILVGTNAAKEFGGSPALGALAGILVINPAVGDIALFGENLLPGRGGLIGVLFAAIFIAFVEKQVRKFVPQSLDIIITPTIALLITGIVTYIVFMPVGGFVSDTITKGLLSVLDLGGVVAGFVLGATFLPLVVTGLHQGLTPVHLELINSIGDDPLLPILAMGGAGQVGAAFAIYFKTKKKSLKRAIGGGLPSGMLGIGEPLIFGVTLPLGRPFLTACLGAGVGGAFQAHFDIATIAVGVSGLPLTFLVHTNQILLYLAGLAISYAAGFIFTYLFGFKDEMAAEFK</sequence>
<keyword evidence="8" id="KW-0418">Kinase</keyword>
<dbReference type="STRING" id="246786.GS18_0202365"/>
<dbReference type="CDD" id="cd00212">
    <property type="entry name" value="PTS_IIB_glc"/>
    <property type="match status" value="1"/>
</dbReference>
<evidence type="ECO:0000259" key="14">
    <source>
        <dbReference type="PROSITE" id="PS51103"/>
    </source>
</evidence>
<keyword evidence="2" id="KW-0813">Transport</keyword>
<gene>
    <name evidence="15" type="ORF">GS18_0202365</name>
</gene>
<evidence type="ECO:0000256" key="7">
    <source>
        <dbReference type="ARBA" id="ARBA00022692"/>
    </source>
</evidence>
<dbReference type="AlphaFoldDB" id="A0A084H2K8"/>
<keyword evidence="10 12" id="KW-0472">Membrane</keyword>
<name>A0A084H2K8_METID</name>
<feature type="transmembrane region" description="Helical" evidence="12">
    <location>
        <begin position="156"/>
        <end position="175"/>
    </location>
</feature>
<protein>
    <submittedName>
        <fullName evidence="15">PTS sugar transporter subunit IIC</fullName>
    </submittedName>
</protein>
<reference evidence="15 16" key="1">
    <citation type="journal article" date="2005" name="Int. J. Syst. Evol. Microbiol.">
        <title>Bacillus cibi sp. nov., isolated from jeotgal, a traditional Korean fermented seafood.</title>
        <authorList>
            <person name="Yoon J.H."/>
            <person name="Lee C.H."/>
            <person name="Oh T.K."/>
        </authorList>
    </citation>
    <scope>NUCLEOTIDE SEQUENCE [LARGE SCALE GENOMIC DNA]</scope>
    <source>
        <strain evidence="15 16">DSM 16189</strain>
    </source>
</reference>
<feature type="domain" description="PTS EIIC type-1" evidence="14">
    <location>
        <begin position="117"/>
        <end position="456"/>
    </location>
</feature>
<feature type="domain" description="PTS EIIB type-1" evidence="13">
    <location>
        <begin position="9"/>
        <end position="91"/>
    </location>
</feature>
<feature type="transmembrane region" description="Helical" evidence="12">
    <location>
        <begin position="285"/>
        <end position="306"/>
    </location>
</feature>
<comment type="caution">
    <text evidence="15">The sequence shown here is derived from an EMBL/GenBank/DDBJ whole genome shotgun (WGS) entry which is preliminary data.</text>
</comment>
<dbReference type="OrthoDB" id="9769191at2"/>
<dbReference type="PANTHER" id="PTHR30175">
    <property type="entry name" value="PHOSPHOTRANSFERASE SYSTEM TRANSPORT PROTEIN"/>
    <property type="match status" value="1"/>
</dbReference>
<dbReference type="InterPro" id="IPR001996">
    <property type="entry name" value="PTS_IIB_1"/>
</dbReference>
<evidence type="ECO:0000256" key="1">
    <source>
        <dbReference type="ARBA" id="ARBA00004651"/>
    </source>
</evidence>
<evidence type="ECO:0000256" key="12">
    <source>
        <dbReference type="SAM" id="Phobius"/>
    </source>
</evidence>
<keyword evidence="7 12" id="KW-0812">Transmembrane</keyword>
<feature type="transmembrane region" description="Helical" evidence="12">
    <location>
        <begin position="243"/>
        <end position="265"/>
    </location>
</feature>
<dbReference type="GO" id="GO:0009401">
    <property type="term" value="P:phosphoenolpyruvate-dependent sugar phosphotransferase system"/>
    <property type="evidence" value="ECO:0007669"/>
    <property type="project" value="UniProtKB-KW"/>
</dbReference>
<dbReference type="InterPro" id="IPR036878">
    <property type="entry name" value="Glu_permease_IIB"/>
</dbReference>
<feature type="transmembrane region" description="Helical" evidence="12">
    <location>
        <begin position="326"/>
        <end position="346"/>
    </location>
</feature>
<evidence type="ECO:0000256" key="3">
    <source>
        <dbReference type="ARBA" id="ARBA00022475"/>
    </source>
</evidence>
<keyword evidence="3" id="KW-1003">Cell membrane</keyword>
<evidence type="ECO:0000256" key="10">
    <source>
        <dbReference type="ARBA" id="ARBA00023136"/>
    </source>
</evidence>
<keyword evidence="6" id="KW-0598">Phosphotransferase system</keyword>
<evidence type="ECO:0000256" key="11">
    <source>
        <dbReference type="PROSITE-ProRule" id="PRU00421"/>
    </source>
</evidence>
<evidence type="ECO:0000256" key="8">
    <source>
        <dbReference type="ARBA" id="ARBA00022777"/>
    </source>
</evidence>
<evidence type="ECO:0000256" key="6">
    <source>
        <dbReference type="ARBA" id="ARBA00022683"/>
    </source>
</evidence>
<dbReference type="InterPro" id="IPR050558">
    <property type="entry name" value="PTS_Sugar-Specific_Components"/>
</dbReference>
<dbReference type="PROSITE" id="PS51098">
    <property type="entry name" value="PTS_EIIB_TYPE_1"/>
    <property type="match status" value="1"/>
</dbReference>
<evidence type="ECO:0000256" key="4">
    <source>
        <dbReference type="ARBA" id="ARBA00022597"/>
    </source>
</evidence>
<dbReference type="GO" id="GO:0090588">
    <property type="term" value="F:protein-phosphocysteine-N-acetylmuramate phosphotransferase system transporter activity"/>
    <property type="evidence" value="ECO:0007669"/>
    <property type="project" value="TreeGrafter"/>
</dbReference>